<dbReference type="Pfam" id="PF03720">
    <property type="entry name" value="UDPG_MGDP_dh_C"/>
    <property type="match status" value="1"/>
</dbReference>
<comment type="similarity">
    <text evidence="2 7">Belongs to the UDP-glucose/GDP-mannose dehydrogenase family.</text>
</comment>
<comment type="catalytic activity">
    <reaction evidence="6 7">
        <text>UDP-alpha-D-glucose + 2 NAD(+) + H2O = UDP-alpha-D-glucuronate + 2 NADH + 3 H(+)</text>
        <dbReference type="Rhea" id="RHEA:23596"/>
        <dbReference type="ChEBI" id="CHEBI:15377"/>
        <dbReference type="ChEBI" id="CHEBI:15378"/>
        <dbReference type="ChEBI" id="CHEBI:57540"/>
        <dbReference type="ChEBI" id="CHEBI:57945"/>
        <dbReference type="ChEBI" id="CHEBI:58052"/>
        <dbReference type="ChEBI" id="CHEBI:58885"/>
        <dbReference type="EC" id="1.1.1.22"/>
    </reaction>
</comment>
<reference evidence="9 10" key="1">
    <citation type="submission" date="2019-10" db="EMBL/GenBank/DDBJ databases">
        <title>Description of Paenibacillus pedi sp. nov.</title>
        <authorList>
            <person name="Carlier A."/>
            <person name="Qi S."/>
        </authorList>
    </citation>
    <scope>NUCLEOTIDE SEQUENCE [LARGE SCALE GENOMIC DNA]</scope>
    <source>
        <strain evidence="9 10">LMG 31457</strain>
    </source>
</reference>
<protein>
    <recommendedName>
        <fullName evidence="3 7">UDP-glucose 6-dehydrogenase</fullName>
        <ecNumber evidence="3 7">1.1.1.22</ecNumber>
    </recommendedName>
</protein>
<gene>
    <name evidence="9" type="ORF">GC097_13965</name>
</gene>
<comment type="pathway">
    <text evidence="1">Nucleotide-sugar biosynthesis; UDP-alpha-D-glucuronate biosynthesis; UDP-alpha-D-glucuronate from UDP-alpha-D-glucose: step 1/1.</text>
</comment>
<dbReference type="Proteomes" id="UP000618579">
    <property type="component" value="Unassembled WGS sequence"/>
</dbReference>
<evidence type="ECO:0000256" key="2">
    <source>
        <dbReference type="ARBA" id="ARBA00006601"/>
    </source>
</evidence>
<keyword evidence="5 7" id="KW-0520">NAD</keyword>
<accession>A0ABX1ZM11</accession>
<dbReference type="SUPFAM" id="SSF51735">
    <property type="entry name" value="NAD(P)-binding Rossmann-fold domains"/>
    <property type="match status" value="1"/>
</dbReference>
<dbReference type="SUPFAM" id="SSF52413">
    <property type="entry name" value="UDP-glucose/GDP-mannose dehydrogenase C-terminal domain"/>
    <property type="match status" value="1"/>
</dbReference>
<dbReference type="InterPro" id="IPR008927">
    <property type="entry name" value="6-PGluconate_DH-like_C_sf"/>
</dbReference>
<dbReference type="Gene3D" id="3.40.50.720">
    <property type="entry name" value="NAD(P)-binding Rossmann-like Domain"/>
    <property type="match status" value="2"/>
</dbReference>
<feature type="domain" description="UDP-glucose/GDP-mannose dehydrogenase C-terminal" evidence="8">
    <location>
        <begin position="343"/>
        <end position="441"/>
    </location>
</feature>
<dbReference type="SMART" id="SM00984">
    <property type="entry name" value="UDPG_MGDP_dh_C"/>
    <property type="match status" value="1"/>
</dbReference>
<comment type="caution">
    <text evidence="9">The sequence shown here is derived from an EMBL/GenBank/DDBJ whole genome shotgun (WGS) entry which is preliminary data.</text>
</comment>
<keyword evidence="4 7" id="KW-0560">Oxidoreductase</keyword>
<dbReference type="InterPro" id="IPR036291">
    <property type="entry name" value="NAD(P)-bd_dom_sf"/>
</dbReference>
<dbReference type="SUPFAM" id="SSF48179">
    <property type="entry name" value="6-phosphogluconate dehydrogenase C-terminal domain-like"/>
    <property type="match status" value="1"/>
</dbReference>
<organism evidence="9 10">
    <name type="scientific">Paenibacillus planticolens</name>
    <dbReference type="NCBI Taxonomy" id="2654976"/>
    <lineage>
        <taxon>Bacteria</taxon>
        <taxon>Bacillati</taxon>
        <taxon>Bacillota</taxon>
        <taxon>Bacilli</taxon>
        <taxon>Bacillales</taxon>
        <taxon>Paenibacillaceae</taxon>
        <taxon>Paenibacillus</taxon>
    </lineage>
</organism>
<dbReference type="PIRSF" id="PIRSF000124">
    <property type="entry name" value="UDPglc_GDPman_dh"/>
    <property type="match status" value="1"/>
</dbReference>
<dbReference type="InterPro" id="IPR028357">
    <property type="entry name" value="UDPglc_DH_bac"/>
</dbReference>
<evidence type="ECO:0000256" key="1">
    <source>
        <dbReference type="ARBA" id="ARBA00004701"/>
    </source>
</evidence>
<dbReference type="InterPro" id="IPR017476">
    <property type="entry name" value="UDP-Glc/GDP-Man"/>
</dbReference>
<evidence type="ECO:0000256" key="4">
    <source>
        <dbReference type="ARBA" id="ARBA00023002"/>
    </source>
</evidence>
<evidence type="ECO:0000256" key="3">
    <source>
        <dbReference type="ARBA" id="ARBA00012954"/>
    </source>
</evidence>
<dbReference type="Pfam" id="PF03721">
    <property type="entry name" value="UDPG_MGDP_dh_N"/>
    <property type="match status" value="1"/>
</dbReference>
<dbReference type="InterPro" id="IPR014026">
    <property type="entry name" value="UDP-Glc/GDP-Man_DH_dimer"/>
</dbReference>
<dbReference type="PANTHER" id="PTHR43750">
    <property type="entry name" value="UDP-GLUCOSE 6-DEHYDROGENASE TUAD"/>
    <property type="match status" value="1"/>
</dbReference>
<name>A0ABX1ZM11_9BACL</name>
<dbReference type="EC" id="1.1.1.22" evidence="3 7"/>
<evidence type="ECO:0000256" key="5">
    <source>
        <dbReference type="ARBA" id="ARBA00023027"/>
    </source>
</evidence>
<dbReference type="InterPro" id="IPR036220">
    <property type="entry name" value="UDP-Glc/GDP-Man_DH_C_sf"/>
</dbReference>
<evidence type="ECO:0000256" key="7">
    <source>
        <dbReference type="PIRNR" id="PIRNR000124"/>
    </source>
</evidence>
<dbReference type="InterPro" id="IPR014027">
    <property type="entry name" value="UDP-Glc/GDP-Man_DH_C"/>
</dbReference>
<sequence>MLYSIDCWMTTNKLLMREGLDTNWDSIPLKGGTSMRLTLVGTGYVGLVAAVCFAKLGHDVIAVDREPVIRGLLENKSKVWEPHLEPELADVMAKGRLRFETSIVKSAADADSLMIAVGTPTRPDGQTELGHIHEVLAQLMQSGTCPPLVIIKSTVPVGTCDELEASLLAAGLHTEVAFNPEFLRQGSALHDFTAPDRIVLGCKTSQAETMLRELYEGIEAPIHVCDRRSAELIKYASNAFLAMKISFANMMSDVCEGYGADIRHVMNGVGADRRIGPEFLSAGVGYGGSCFSKDLQALLTTGKLIGSKLPLLEATAKVNDQRIPRMIAKLISLWGNPLGKRLCVLGIAFKPNTNDVRDAPFLTLLAQCERHGIEVQAFDPVVAHVGAKAVKVMDSPYTAAAKADAVLIMTEWPQFAELDWPYLLHLMRQPLVLDGRNLLPDSMISQIVAVDDAVYVPVGRPMECSTSVREERP</sequence>
<dbReference type="PIRSF" id="PIRSF500134">
    <property type="entry name" value="UDPglc_DH_bac"/>
    <property type="match status" value="1"/>
</dbReference>
<dbReference type="NCBIfam" id="TIGR03026">
    <property type="entry name" value="NDP-sugDHase"/>
    <property type="match status" value="1"/>
</dbReference>
<evidence type="ECO:0000313" key="9">
    <source>
        <dbReference type="EMBL" id="NOV01120.1"/>
    </source>
</evidence>
<dbReference type="Gene3D" id="1.20.5.100">
    <property type="entry name" value="Cytochrome c1, transmembrane anchor, C-terminal"/>
    <property type="match status" value="1"/>
</dbReference>
<dbReference type="InterPro" id="IPR001732">
    <property type="entry name" value="UDP-Glc/GDP-Man_DH_N"/>
</dbReference>
<evidence type="ECO:0000259" key="8">
    <source>
        <dbReference type="SMART" id="SM00984"/>
    </source>
</evidence>
<dbReference type="EMBL" id="WHNZ01000026">
    <property type="protein sequence ID" value="NOV01120.1"/>
    <property type="molecule type" value="Genomic_DNA"/>
</dbReference>
<keyword evidence="10" id="KW-1185">Reference proteome</keyword>
<proteinExistence type="inferred from homology"/>
<evidence type="ECO:0000313" key="10">
    <source>
        <dbReference type="Proteomes" id="UP000618579"/>
    </source>
</evidence>
<dbReference type="PANTHER" id="PTHR43750:SF3">
    <property type="entry name" value="UDP-GLUCOSE 6-DEHYDROGENASE TUAD"/>
    <property type="match status" value="1"/>
</dbReference>
<dbReference type="Pfam" id="PF00984">
    <property type="entry name" value="UDPG_MGDP_dh"/>
    <property type="match status" value="1"/>
</dbReference>
<evidence type="ECO:0000256" key="6">
    <source>
        <dbReference type="ARBA" id="ARBA00047473"/>
    </source>
</evidence>